<dbReference type="EMBL" id="NEVH01026109">
    <property type="protein sequence ID" value="PNF14626.1"/>
    <property type="molecule type" value="Genomic_DNA"/>
</dbReference>
<reference evidence="7 8" key="1">
    <citation type="submission" date="2017-12" db="EMBL/GenBank/DDBJ databases">
        <title>Hemimetabolous genomes reveal molecular basis of termite eusociality.</title>
        <authorList>
            <person name="Harrison M.C."/>
            <person name="Jongepier E."/>
            <person name="Robertson H.M."/>
            <person name="Arning N."/>
            <person name="Bitard-Feildel T."/>
            <person name="Chao H."/>
            <person name="Childers C.P."/>
            <person name="Dinh H."/>
            <person name="Doddapaneni H."/>
            <person name="Dugan S."/>
            <person name="Gowin J."/>
            <person name="Greiner C."/>
            <person name="Han Y."/>
            <person name="Hu H."/>
            <person name="Hughes D.S.T."/>
            <person name="Huylmans A.-K."/>
            <person name="Kemena C."/>
            <person name="Kremer L.P.M."/>
            <person name="Lee S.L."/>
            <person name="Lopez-Ezquerra A."/>
            <person name="Mallet L."/>
            <person name="Monroy-Kuhn J.M."/>
            <person name="Moser A."/>
            <person name="Murali S.C."/>
            <person name="Muzny D.M."/>
            <person name="Otani S."/>
            <person name="Piulachs M.-D."/>
            <person name="Poelchau M."/>
            <person name="Qu J."/>
            <person name="Schaub F."/>
            <person name="Wada-Katsumata A."/>
            <person name="Worley K.C."/>
            <person name="Xie Q."/>
            <person name="Ylla G."/>
            <person name="Poulsen M."/>
            <person name="Gibbs R.A."/>
            <person name="Schal C."/>
            <person name="Richards S."/>
            <person name="Belles X."/>
            <person name="Korb J."/>
            <person name="Bornberg-Bauer E."/>
        </authorList>
    </citation>
    <scope>NUCLEOTIDE SEQUENCE [LARGE SCALE GENOMIC DNA]</scope>
    <source>
        <tissue evidence="7">Whole body</tissue>
    </source>
</reference>
<evidence type="ECO:0000313" key="8">
    <source>
        <dbReference type="Proteomes" id="UP000235965"/>
    </source>
</evidence>
<evidence type="ECO:0000313" key="7">
    <source>
        <dbReference type="EMBL" id="PNF14626.1"/>
    </source>
</evidence>
<dbReference type="InParanoid" id="A0A2J7PE61"/>
<dbReference type="Proteomes" id="UP000235965">
    <property type="component" value="Unassembled WGS sequence"/>
</dbReference>
<keyword evidence="3" id="KW-1133">Transmembrane helix</keyword>
<evidence type="ECO:0000259" key="6">
    <source>
        <dbReference type="Pfam" id="PF13843"/>
    </source>
</evidence>
<keyword evidence="8" id="KW-1185">Reference proteome</keyword>
<dbReference type="STRING" id="105785.A0A2J7PE61"/>
<evidence type="ECO:0000256" key="3">
    <source>
        <dbReference type="ARBA" id="ARBA00022989"/>
    </source>
</evidence>
<protein>
    <submittedName>
        <fullName evidence="7">PiggyBac transposable element-derived protein 4</fullName>
    </submittedName>
</protein>
<dbReference type="SUPFAM" id="SSF53822">
    <property type="entry name" value="Periplasmic binding protein-like I"/>
    <property type="match status" value="1"/>
</dbReference>
<dbReference type="PANTHER" id="PTHR46599:SF3">
    <property type="entry name" value="PIGGYBAC TRANSPOSABLE ELEMENT-DERIVED PROTEIN 4"/>
    <property type="match status" value="1"/>
</dbReference>
<feature type="domain" description="PiggyBac transposable element-derived protein" evidence="6">
    <location>
        <begin position="110"/>
        <end position="473"/>
    </location>
</feature>
<feature type="domain" description="Receptor ligand binding region" evidence="5">
    <location>
        <begin position="977"/>
        <end position="1315"/>
    </location>
</feature>
<gene>
    <name evidence="7" type="primary">PGBD4_1</name>
    <name evidence="7" type="ORF">B7P43_G12118</name>
</gene>
<dbReference type="GO" id="GO:0016020">
    <property type="term" value="C:membrane"/>
    <property type="evidence" value="ECO:0007669"/>
    <property type="project" value="UniProtKB-SubCell"/>
</dbReference>
<dbReference type="InterPro" id="IPR001828">
    <property type="entry name" value="ANF_lig-bd_rcpt"/>
</dbReference>
<accession>A0A2J7PE61</accession>
<dbReference type="Pfam" id="PF01094">
    <property type="entry name" value="ANF_receptor"/>
    <property type="match status" value="1"/>
</dbReference>
<dbReference type="Gene3D" id="3.40.50.2300">
    <property type="match status" value="3"/>
</dbReference>
<keyword evidence="4" id="KW-0472">Membrane</keyword>
<name>A0A2J7PE61_9NEOP</name>
<dbReference type="InterPro" id="IPR029526">
    <property type="entry name" value="PGBD"/>
</dbReference>
<evidence type="ECO:0000256" key="4">
    <source>
        <dbReference type="ARBA" id="ARBA00023136"/>
    </source>
</evidence>
<sequence length="1438" mass="162607">MQFASFACRHVAEMAGTSKRSSGVLSDEDIQCLLESDSEQSLSDSDFDSENELDDRALIDAVGNEGSDEDDSANQEFVWEDMENYRGHREHFTGSVGAQGPAKDVTEIVNVFELFFDKELIDTIVAETNRHAELFLRGREPSVRSHSKAWKPVTEGEIYVVLGLFMLMGIVQKPTLRSYFTTKRVISTPGFRDIMTRDRLELICKYLQFANNENISTFEGPKKLFRIYPVVFHLNKKFQELCLPNQDISVDESLTLWKGRLSFKQYLPLKATKFGIKTYELCDSITGYLWSFIVYTGKDTEFESPLITVDTNKTSAIVLKLVEPLLNQGRTLWMDNFYNSPTLARLLKITHKTDCVGTLKLNRKNVPPKVKNTKLKKGEIVAQHSGPVSVTKWFDKKIVTMISTYHSHDTRTVTVRGKEVAKPVSVLDYNKSMGGVDLKDQLLHPYLIERKRMNKWYMKLFRRLLNASILNSMIVYRSNTGIRIQQLSFRIQLIEGLFVKYASAVEHKVPGSHPSDNTVPRLTERHFISKIPPTAKKSRPQRKCVAMLAMLKQLKWHHLLLVHDAGAYSTRLTHLLMQLAAANDICILSSVQYTYMERVNHGVGEDIKNSNQNIVQSLLSGNNYGIPVLILMQQTSVQNFVESLKDYINPNSTSPLQLFFSNLLTHGDIRFMPKQVAKIYSLSIQSDQLHSFEEYWKDRISHMKQIRTYPSQENEWLWRYLQSQYCTYSELNSSGPFSYQDCIHSIDKIKSEDDLHIALRAEDILIVSQSVVLMAQALQLSWEDVCFNGKRHPCPDLMKMSHPHFREAYFTKVLQNQRSGLTLPQQNRDWLKEPSSFPDLLLVEYLGNHQHRSVINLHKVMGFNSKNELKILDDSFEPLSTADACTDCGSCLHATVDRTIAARRLDSTDSAAQFLQPASHSVKYNVQYHSEDYHILLRSPQNLYVAALFAVHEGTTRDSLLQCKRDEVDLNAIRQVEAFLWALHKVNAQLLHTVDGLQLGGLLIDTCNSKVRTVMLAAGLDAFNNRMKMGGNGHHIIAVVNTLPLQESRAANEILSRMNITSLSTGQAAAVIDSTGSKNQYILQVEAPLSSLVNTIVDVLKYLGWNYISVVYSSEDGEFAAGHRLFQAAAIKNGICLALEEGIAVDLSMNNHSSASGMFSGLVNLLVEARARGARAVLLWTYPKHTQALMQQIGQEIAHGSLRREDLFWLIASPNGQAPQILHKFGNILGGALIFRPHHRPIQEFLHHLQQIHSGAKETKNPWLLKYYQEGIMCNDPECKLLLEMGSHLDFNTVQAVYSIGAAFEAIFSQLCKNSSIMVTDGSCLHTYTSCSFTLGMASPQQKAFCVLEFVKTNSVVMVQYAFEGDLALIPPVLRSFDSGFDSFNRVGVCVKEKVPDDHESKRNKWRESMLRLRGARGSQQIELAVSLRSLNPLFGVC</sequence>
<dbReference type="OrthoDB" id="8194810at2759"/>
<comment type="caution">
    <text evidence="7">The sequence shown here is derived from an EMBL/GenBank/DDBJ whole genome shotgun (WGS) entry which is preliminary data.</text>
</comment>
<keyword evidence="2" id="KW-0812">Transmembrane</keyword>
<organism evidence="7 8">
    <name type="scientific">Cryptotermes secundus</name>
    <dbReference type="NCBI Taxonomy" id="105785"/>
    <lineage>
        <taxon>Eukaryota</taxon>
        <taxon>Metazoa</taxon>
        <taxon>Ecdysozoa</taxon>
        <taxon>Arthropoda</taxon>
        <taxon>Hexapoda</taxon>
        <taxon>Insecta</taxon>
        <taxon>Pterygota</taxon>
        <taxon>Neoptera</taxon>
        <taxon>Polyneoptera</taxon>
        <taxon>Dictyoptera</taxon>
        <taxon>Blattodea</taxon>
        <taxon>Blattoidea</taxon>
        <taxon>Termitoidae</taxon>
        <taxon>Kalotermitidae</taxon>
        <taxon>Cryptotermitinae</taxon>
        <taxon>Cryptotermes</taxon>
    </lineage>
</organism>
<dbReference type="Pfam" id="PF13843">
    <property type="entry name" value="DDE_Tnp_1_7"/>
    <property type="match status" value="1"/>
</dbReference>
<evidence type="ECO:0000256" key="2">
    <source>
        <dbReference type="ARBA" id="ARBA00022692"/>
    </source>
</evidence>
<dbReference type="InterPro" id="IPR028082">
    <property type="entry name" value="Peripla_BP_I"/>
</dbReference>
<evidence type="ECO:0000256" key="1">
    <source>
        <dbReference type="ARBA" id="ARBA00004370"/>
    </source>
</evidence>
<proteinExistence type="predicted"/>
<evidence type="ECO:0000259" key="5">
    <source>
        <dbReference type="Pfam" id="PF01094"/>
    </source>
</evidence>
<dbReference type="PANTHER" id="PTHR46599">
    <property type="entry name" value="PIGGYBAC TRANSPOSABLE ELEMENT-DERIVED PROTEIN 4"/>
    <property type="match status" value="1"/>
</dbReference>
<comment type="subcellular location">
    <subcellularLocation>
        <location evidence="1">Membrane</location>
    </subcellularLocation>
</comment>